<evidence type="ECO:0000256" key="1">
    <source>
        <dbReference type="SAM" id="MobiDB-lite"/>
    </source>
</evidence>
<feature type="region of interest" description="Disordered" evidence="1">
    <location>
        <begin position="144"/>
        <end position="167"/>
    </location>
</feature>
<feature type="region of interest" description="Disordered" evidence="1">
    <location>
        <begin position="64"/>
        <end position="108"/>
    </location>
</feature>
<evidence type="ECO:0000313" key="3">
    <source>
        <dbReference type="Proteomes" id="UP001501637"/>
    </source>
</evidence>
<keyword evidence="3" id="KW-1185">Reference proteome</keyword>
<feature type="compositionally biased region" description="Gly residues" evidence="1">
    <location>
        <begin position="1"/>
        <end position="14"/>
    </location>
</feature>
<accession>A0ABP6M8D2</accession>
<dbReference type="EMBL" id="BAAAUG010000021">
    <property type="protein sequence ID" value="GAA3088716.1"/>
    <property type="molecule type" value="Genomic_DNA"/>
</dbReference>
<proteinExistence type="predicted"/>
<feature type="compositionally biased region" description="Basic and acidic residues" evidence="1">
    <location>
        <begin position="27"/>
        <end position="36"/>
    </location>
</feature>
<dbReference type="Proteomes" id="UP001501637">
    <property type="component" value="Unassembled WGS sequence"/>
</dbReference>
<name>A0ABP6M8D2_9ACTN</name>
<feature type="compositionally biased region" description="Basic and acidic residues" evidence="1">
    <location>
        <begin position="154"/>
        <end position="167"/>
    </location>
</feature>
<feature type="region of interest" description="Disordered" evidence="1">
    <location>
        <begin position="1"/>
        <end position="36"/>
    </location>
</feature>
<comment type="caution">
    <text evidence="2">The sequence shown here is derived from an EMBL/GenBank/DDBJ whole genome shotgun (WGS) entry which is preliminary data.</text>
</comment>
<protein>
    <submittedName>
        <fullName evidence="2">Uncharacterized protein</fullName>
    </submittedName>
</protein>
<evidence type="ECO:0000313" key="2">
    <source>
        <dbReference type="EMBL" id="GAA3088716.1"/>
    </source>
</evidence>
<sequence length="167" mass="17475">MADLGGGEGVGGCGENAEAGGDQGAGGERERGERGADAHTGSFLLVTVLTVRQLWCRWSKEIVPGSTRQSQRTKRKDGRVPANTVTVPGTLGSSRTSSAPISIDPRGAMRAASRRIEAPDGGRRGPVQDEAVEFPKAAAARRGRLTLLNLPDAPNDHARRGVSDARP</sequence>
<gene>
    <name evidence="2" type="ORF">GCM10010449_10590</name>
</gene>
<organism evidence="2 3">
    <name type="scientific">Streptomyces rectiviolaceus</name>
    <dbReference type="NCBI Taxonomy" id="332591"/>
    <lineage>
        <taxon>Bacteria</taxon>
        <taxon>Bacillati</taxon>
        <taxon>Actinomycetota</taxon>
        <taxon>Actinomycetes</taxon>
        <taxon>Kitasatosporales</taxon>
        <taxon>Streptomycetaceae</taxon>
        <taxon>Streptomyces</taxon>
    </lineage>
</organism>
<reference evidence="3" key="1">
    <citation type="journal article" date="2019" name="Int. J. Syst. Evol. Microbiol.">
        <title>The Global Catalogue of Microorganisms (GCM) 10K type strain sequencing project: providing services to taxonomists for standard genome sequencing and annotation.</title>
        <authorList>
            <consortium name="The Broad Institute Genomics Platform"/>
            <consortium name="The Broad Institute Genome Sequencing Center for Infectious Disease"/>
            <person name="Wu L."/>
            <person name="Ma J."/>
        </authorList>
    </citation>
    <scope>NUCLEOTIDE SEQUENCE [LARGE SCALE GENOMIC DNA]</scope>
    <source>
        <strain evidence="3">JCM 9092</strain>
    </source>
</reference>
<feature type="compositionally biased region" description="Polar residues" evidence="1">
    <location>
        <begin position="83"/>
        <end position="100"/>
    </location>
</feature>